<evidence type="ECO:0000313" key="1">
    <source>
        <dbReference type="EMBL" id="CRK87063.1"/>
    </source>
</evidence>
<dbReference type="Proteomes" id="UP000183832">
    <property type="component" value="Unassembled WGS sequence"/>
</dbReference>
<organism evidence="1 2">
    <name type="scientific">Clunio marinus</name>
    <dbReference type="NCBI Taxonomy" id="568069"/>
    <lineage>
        <taxon>Eukaryota</taxon>
        <taxon>Metazoa</taxon>
        <taxon>Ecdysozoa</taxon>
        <taxon>Arthropoda</taxon>
        <taxon>Hexapoda</taxon>
        <taxon>Insecta</taxon>
        <taxon>Pterygota</taxon>
        <taxon>Neoptera</taxon>
        <taxon>Endopterygota</taxon>
        <taxon>Diptera</taxon>
        <taxon>Nematocera</taxon>
        <taxon>Chironomoidea</taxon>
        <taxon>Chironomidae</taxon>
        <taxon>Clunio</taxon>
    </lineage>
</organism>
<dbReference type="Pfam" id="PF15952">
    <property type="entry name" value="ESM4"/>
    <property type="match status" value="1"/>
</dbReference>
<dbReference type="GO" id="GO:0007423">
    <property type="term" value="P:sensory organ development"/>
    <property type="evidence" value="ECO:0007669"/>
    <property type="project" value="InterPro"/>
</dbReference>
<gene>
    <name evidence="1" type="ORF">CLUMA_CG000849</name>
</gene>
<name>A0A1J1HGE4_9DIPT</name>
<dbReference type="EMBL" id="CVRI01000003">
    <property type="protein sequence ID" value="CRK87063.1"/>
    <property type="molecule type" value="Genomic_DNA"/>
</dbReference>
<keyword evidence="2" id="KW-1185">Reference proteome</keyword>
<reference evidence="1 2" key="1">
    <citation type="submission" date="2015-04" db="EMBL/GenBank/DDBJ databases">
        <authorList>
            <person name="Syromyatnikov M.Y."/>
            <person name="Popov V.N."/>
        </authorList>
    </citation>
    <scope>NUCLEOTIDE SEQUENCE [LARGE SCALE GENOMIC DNA]</scope>
</reference>
<proteinExistence type="predicted"/>
<accession>A0A1J1HGE4</accession>
<dbReference type="PANTHER" id="PTHR12254:SF0">
    <property type="entry name" value="BARBU-RELATED"/>
    <property type="match status" value="1"/>
</dbReference>
<dbReference type="GO" id="GO:0007219">
    <property type="term" value="P:Notch signaling pathway"/>
    <property type="evidence" value="ECO:0007669"/>
    <property type="project" value="InterPro"/>
</dbReference>
<sequence>MSSFSTDYSMSSINSINENIYNAQKLAKSPKYRLRKIFKPILKMLLNKSKRSAQNVCKCKNSSFDSYDYASEICDNDLNETLETRIMDEIRDCADNSAVYVYGEKDQLVSVDRNQTFVPVHFARTKTGTFFWTSFDNSEHFDPDSQLPQLHFNQYDRWVQA</sequence>
<evidence type="ECO:0000313" key="2">
    <source>
        <dbReference type="Proteomes" id="UP000183832"/>
    </source>
</evidence>
<dbReference type="InterPro" id="IPR029686">
    <property type="entry name" value="Malpha/m4/m2"/>
</dbReference>
<dbReference type="AlphaFoldDB" id="A0A1J1HGE4"/>
<dbReference type="OrthoDB" id="8190494at2759"/>
<dbReference type="PANTHER" id="PTHR12254">
    <property type="entry name" value="ENHANCER OF SPLIT MALPHA PROTEIN"/>
    <property type="match status" value="1"/>
</dbReference>
<protein>
    <submittedName>
        <fullName evidence="1">CLUMA_CG000849, isoform A</fullName>
    </submittedName>
</protein>